<feature type="transmembrane region" description="Helical" evidence="2">
    <location>
        <begin position="220"/>
        <end position="241"/>
    </location>
</feature>
<evidence type="ECO:0000256" key="1">
    <source>
        <dbReference type="SAM" id="MobiDB-lite"/>
    </source>
</evidence>
<dbReference type="Proteomes" id="UP000787672">
    <property type="component" value="Unassembled WGS sequence"/>
</dbReference>
<feature type="compositionally biased region" description="Polar residues" evidence="1">
    <location>
        <begin position="345"/>
        <end position="363"/>
    </location>
</feature>
<gene>
    <name evidence="3" type="ORF">KQI82_05370</name>
</gene>
<feature type="compositionally biased region" description="Low complexity" evidence="1">
    <location>
        <begin position="327"/>
        <end position="344"/>
    </location>
</feature>
<evidence type="ECO:0000313" key="4">
    <source>
        <dbReference type="Proteomes" id="UP000787672"/>
    </source>
</evidence>
<feature type="region of interest" description="Disordered" evidence="1">
    <location>
        <begin position="539"/>
        <end position="700"/>
    </location>
</feature>
<keyword evidence="2" id="KW-0472">Membrane</keyword>
<feature type="compositionally biased region" description="Polar residues" evidence="1">
    <location>
        <begin position="539"/>
        <end position="548"/>
    </location>
</feature>
<feature type="compositionally biased region" description="Polar residues" evidence="1">
    <location>
        <begin position="646"/>
        <end position="655"/>
    </location>
</feature>
<organism evidence="3 4">
    <name type="scientific">Dysosmobacter acutus</name>
    <dbReference type="NCBI Taxonomy" id="2841504"/>
    <lineage>
        <taxon>Bacteria</taxon>
        <taxon>Bacillati</taxon>
        <taxon>Bacillota</taxon>
        <taxon>Clostridia</taxon>
        <taxon>Eubacteriales</taxon>
        <taxon>Oscillospiraceae</taxon>
        <taxon>Dysosmobacter</taxon>
    </lineage>
</organism>
<feature type="compositionally biased region" description="Polar residues" evidence="1">
    <location>
        <begin position="439"/>
        <end position="449"/>
    </location>
</feature>
<feature type="region of interest" description="Disordered" evidence="1">
    <location>
        <begin position="288"/>
        <end position="495"/>
    </location>
</feature>
<keyword evidence="2" id="KW-1133">Transmembrane helix</keyword>
<keyword evidence="2" id="KW-0812">Transmembrane</keyword>
<feature type="compositionally biased region" description="Polar residues" evidence="1">
    <location>
        <begin position="574"/>
        <end position="583"/>
    </location>
</feature>
<comment type="caution">
    <text evidence="3">The sequence shown here is derived from an EMBL/GenBank/DDBJ whole genome shotgun (WGS) entry which is preliminary data.</text>
</comment>
<feature type="compositionally biased region" description="Low complexity" evidence="1">
    <location>
        <begin position="656"/>
        <end position="671"/>
    </location>
</feature>
<keyword evidence="4" id="KW-1185">Reference proteome</keyword>
<feature type="compositionally biased region" description="Gly residues" evidence="1">
    <location>
        <begin position="309"/>
        <end position="319"/>
    </location>
</feature>
<feature type="transmembrane region" description="Helical" evidence="2">
    <location>
        <begin position="49"/>
        <end position="67"/>
    </location>
</feature>
<proteinExistence type="predicted"/>
<reference evidence="3 4" key="1">
    <citation type="submission" date="2021-06" db="EMBL/GenBank/DDBJ databases">
        <authorList>
            <person name="Sun Q."/>
            <person name="Li D."/>
        </authorList>
    </citation>
    <scope>NUCLEOTIDE SEQUENCE [LARGE SCALE GENOMIC DNA]</scope>
    <source>
        <strain evidence="3 4">MSJ-2</strain>
    </source>
</reference>
<feature type="transmembrane region" description="Helical" evidence="2">
    <location>
        <begin position="134"/>
        <end position="154"/>
    </location>
</feature>
<dbReference type="RefSeq" id="WP_216631849.1">
    <property type="nucleotide sequence ID" value="NZ_JAHLQN010000001.1"/>
</dbReference>
<evidence type="ECO:0000256" key="2">
    <source>
        <dbReference type="SAM" id="Phobius"/>
    </source>
</evidence>
<feature type="compositionally biased region" description="Basic and acidic residues" evidence="1">
    <location>
        <begin position="605"/>
        <end position="615"/>
    </location>
</feature>
<feature type="compositionally biased region" description="Basic residues" evidence="1">
    <location>
        <begin position="691"/>
        <end position="700"/>
    </location>
</feature>
<sequence length="700" mass="72706">MLELIFQGFLEWAYGLALECWQYFSTALLDIMSMDFAYLKSHAPVVDEIMQILLAVGWALLIGNLVFQALKSMAVGLGFEGEDPKLLFARTFVFAFLLLASPQICEIGLSMTSKIIELLQIPDAVNVTFVDESVFGAIGAAWLLVIIFGIIVMFKVFKLLLEIAERYVILAMLTITAPLAFAMGGSKSTSEIFTGWCRMFGSMCLLMVTNVIFFKMLLSVLATVPSGLDVLPWIVLILTIVKVARKADAIVTRIGLNPAITGDSLGRGLPGTLTYMVVRSAASQITKAVGKSAGNGGKGAAPNAPSGGPRMGGPGGGHGNTAEYVRQSAAQQSSTNQSTSQKSSDAQSASVHTGAPQSPSQEKSAPFAAQDSMPKNSTAPRPSQERKSSVPLGTRRSLTHIKAATKIPPVGAQNASGRPGTAGKAGASARPSVAGAAETLQSGVRSPASQRMRVHSPETTQPGRAGTSAAPSASRMSQINAQKVQGGATGQVTQAAEHTGITVGQTTVNTLQDNSPRPAAGIGGAMLTTASVRGGIQTVQQHTPNARYTQRPPKQPTGQASPPRAESPHPGTAGMQSAVSAQRPSGEPRPGRNGIPSRTAVSPDARQHSPIRQESRSASAAAAPTLKGTAPNRHPDPAGTAAGVPSASQSRQTVRPSAPSAKSSAQPGKKAVSTTAALKGSVKADGDVKPSRKQRGKKHG</sequence>
<feature type="compositionally biased region" description="Polar residues" evidence="1">
    <location>
        <begin position="469"/>
        <end position="483"/>
    </location>
</feature>
<feature type="transmembrane region" description="Helical" evidence="2">
    <location>
        <begin position="87"/>
        <end position="104"/>
    </location>
</feature>
<accession>A0ABS6F9P0</accession>
<protein>
    <recommendedName>
        <fullName evidence="5">Conjugal transfer protein TrbL</fullName>
    </recommendedName>
</protein>
<name>A0ABS6F9P0_9FIRM</name>
<feature type="transmembrane region" description="Helical" evidence="2">
    <location>
        <begin position="192"/>
        <end position="213"/>
    </location>
</feature>
<evidence type="ECO:0008006" key="5">
    <source>
        <dbReference type="Google" id="ProtNLM"/>
    </source>
</evidence>
<feature type="transmembrane region" description="Helical" evidence="2">
    <location>
        <begin position="12"/>
        <end position="29"/>
    </location>
</feature>
<feature type="transmembrane region" description="Helical" evidence="2">
    <location>
        <begin position="166"/>
        <end position="186"/>
    </location>
</feature>
<evidence type="ECO:0000313" key="3">
    <source>
        <dbReference type="EMBL" id="MBU5626351.1"/>
    </source>
</evidence>
<dbReference type="EMBL" id="JAHLQN010000001">
    <property type="protein sequence ID" value="MBU5626351.1"/>
    <property type="molecule type" value="Genomic_DNA"/>
</dbReference>